<protein>
    <submittedName>
        <fullName evidence="1">Uncharacterized protein</fullName>
    </submittedName>
</protein>
<proteinExistence type="predicted"/>
<evidence type="ECO:0000313" key="1">
    <source>
        <dbReference type="EMBL" id="KAK3752280.1"/>
    </source>
</evidence>
<name>A0AAE0YPI9_9GAST</name>
<gene>
    <name evidence="1" type="ORF">RRG08_011240</name>
</gene>
<dbReference type="Proteomes" id="UP001283361">
    <property type="component" value="Unassembled WGS sequence"/>
</dbReference>
<accession>A0AAE0YPI9</accession>
<comment type="caution">
    <text evidence="1">The sequence shown here is derived from an EMBL/GenBank/DDBJ whole genome shotgun (WGS) entry which is preliminary data.</text>
</comment>
<keyword evidence="2" id="KW-1185">Reference proteome</keyword>
<organism evidence="1 2">
    <name type="scientific">Elysia crispata</name>
    <name type="common">lettuce slug</name>
    <dbReference type="NCBI Taxonomy" id="231223"/>
    <lineage>
        <taxon>Eukaryota</taxon>
        <taxon>Metazoa</taxon>
        <taxon>Spiralia</taxon>
        <taxon>Lophotrochozoa</taxon>
        <taxon>Mollusca</taxon>
        <taxon>Gastropoda</taxon>
        <taxon>Heterobranchia</taxon>
        <taxon>Euthyneura</taxon>
        <taxon>Panpulmonata</taxon>
        <taxon>Sacoglossa</taxon>
        <taxon>Placobranchoidea</taxon>
        <taxon>Plakobranchidae</taxon>
        <taxon>Elysia</taxon>
    </lineage>
</organism>
<dbReference type="AlphaFoldDB" id="A0AAE0YPI9"/>
<dbReference type="EMBL" id="JAWDGP010005772">
    <property type="protein sequence ID" value="KAK3752280.1"/>
    <property type="molecule type" value="Genomic_DNA"/>
</dbReference>
<evidence type="ECO:0000313" key="2">
    <source>
        <dbReference type="Proteomes" id="UP001283361"/>
    </source>
</evidence>
<reference evidence="1" key="1">
    <citation type="journal article" date="2023" name="G3 (Bethesda)">
        <title>A reference genome for the long-term kleptoplast-retaining sea slug Elysia crispata morphotype clarki.</title>
        <authorList>
            <person name="Eastman K.E."/>
            <person name="Pendleton A.L."/>
            <person name="Shaikh M.A."/>
            <person name="Suttiyut T."/>
            <person name="Ogas R."/>
            <person name="Tomko P."/>
            <person name="Gavelis G."/>
            <person name="Widhalm J.R."/>
            <person name="Wisecaver J.H."/>
        </authorList>
    </citation>
    <scope>NUCLEOTIDE SEQUENCE</scope>
    <source>
        <strain evidence="1">ECLA1</strain>
    </source>
</reference>
<sequence length="185" mass="20228">MHGRCEILLDSTLLADRIVLNIVKYNVEICKWQNLVRVGKNVEISKSRGIIIDVPLRQASANTQSSAEVNVKTSFTGSLQCIPLKSVSRCRCVCSGVCTGDVNIVSRSSGDTNSYSDDLLGCSRKSVGQETLSLGSDWIPEPGEQCHDRLGRASQHRTLFCGLTPLFMGEFTIIPLKTECGLNHI</sequence>